<dbReference type="InterPro" id="IPR050382">
    <property type="entry name" value="MFS_Na/Anion_cotransporter"/>
</dbReference>
<evidence type="ECO:0000256" key="2">
    <source>
        <dbReference type="ARBA" id="ARBA00022692"/>
    </source>
</evidence>
<dbReference type="RefSeq" id="WP_167081229.1">
    <property type="nucleotide sequence ID" value="NZ_BAAADC010000001.1"/>
</dbReference>
<keyword evidence="3 5" id="KW-1133">Transmembrane helix</keyword>
<feature type="transmembrane region" description="Helical" evidence="5">
    <location>
        <begin position="342"/>
        <end position="361"/>
    </location>
</feature>
<dbReference type="CDD" id="cd17319">
    <property type="entry name" value="MFS_ExuT_GudP_like"/>
    <property type="match status" value="1"/>
</dbReference>
<sequence length="436" mass="47638">MANAERQPAGLDISTPPAGLKPAGWCRWIVCGLLFAATVLNYIDRQTIGFLQPVMAAQYGWRPEEYADTVMWFMIAYAVGYFIFGRIIDRVGARLGYAAVVGLWTCAQLSCAFVGSLGAFKCAQAALGFGQSGNFPAALKAVAEWFPQRERALANGVFNAGTNIGAVITPVLVPVIMLSFGWRAAFLMTASLSVVWLAVWIVFFRNPRRSKYVSKDELAYIESGIRAPQKSASWLTLLGYKETWAFATGKFLTDPVWMFYLFWLPTYFVNTYHLKVQFIAAPMVVIYLISDLGSIAGGWVSSRMIARGASVNVARKFTMLICACCVLPVAFATLYIHDLWATTIIIGIATAAHQAFSANLYTIPSDTFPPEAVGTVAGIGGTAGAIGGILMTIGVREALRLTHNYTPVFIVAGFIYFFAAMAIHWLTPRLKMVKLA</sequence>
<accession>A0A846MVX2</accession>
<dbReference type="PANTHER" id="PTHR11662:SF285">
    <property type="entry name" value="HEXURONATE TRANSPORTER"/>
    <property type="match status" value="1"/>
</dbReference>
<feature type="transmembrane region" description="Helical" evidence="5">
    <location>
        <begin position="70"/>
        <end position="88"/>
    </location>
</feature>
<dbReference type="GO" id="GO:0015134">
    <property type="term" value="F:hexuronate transmembrane transporter activity"/>
    <property type="evidence" value="ECO:0007669"/>
    <property type="project" value="TreeGrafter"/>
</dbReference>
<dbReference type="PROSITE" id="PS50850">
    <property type="entry name" value="MFS"/>
    <property type="match status" value="1"/>
</dbReference>
<dbReference type="EMBL" id="JAASRM010000001">
    <property type="protein sequence ID" value="NIK87526.1"/>
    <property type="molecule type" value="Genomic_DNA"/>
</dbReference>
<dbReference type="GO" id="GO:0016020">
    <property type="term" value="C:membrane"/>
    <property type="evidence" value="ECO:0007669"/>
    <property type="project" value="UniProtKB-SubCell"/>
</dbReference>
<gene>
    <name evidence="7" type="ORF">FHS83_000844</name>
</gene>
<dbReference type="InterPro" id="IPR036259">
    <property type="entry name" value="MFS_trans_sf"/>
</dbReference>
<evidence type="ECO:0000256" key="5">
    <source>
        <dbReference type="SAM" id="Phobius"/>
    </source>
</evidence>
<keyword evidence="4 5" id="KW-0472">Membrane</keyword>
<dbReference type="SUPFAM" id="SSF103473">
    <property type="entry name" value="MFS general substrate transporter"/>
    <property type="match status" value="1"/>
</dbReference>
<feature type="domain" description="Major facilitator superfamily (MFS) profile" evidence="6">
    <location>
        <begin position="30"/>
        <end position="431"/>
    </location>
</feature>
<reference evidence="7 8" key="1">
    <citation type="submission" date="2020-03" db="EMBL/GenBank/DDBJ databases">
        <title>Genomic Encyclopedia of Type Strains, Phase IV (KMG-IV): sequencing the most valuable type-strain genomes for metagenomic binning, comparative biology and taxonomic classification.</title>
        <authorList>
            <person name="Goeker M."/>
        </authorList>
    </citation>
    <scope>NUCLEOTIDE SEQUENCE [LARGE SCALE GENOMIC DNA]</scope>
    <source>
        <strain evidence="7 8">DSM 19867</strain>
    </source>
</reference>
<evidence type="ECO:0000256" key="4">
    <source>
        <dbReference type="ARBA" id="ARBA00023136"/>
    </source>
</evidence>
<evidence type="ECO:0000313" key="8">
    <source>
        <dbReference type="Proteomes" id="UP000570514"/>
    </source>
</evidence>
<dbReference type="Pfam" id="PF07690">
    <property type="entry name" value="MFS_1"/>
    <property type="match status" value="1"/>
</dbReference>
<dbReference type="PANTHER" id="PTHR11662">
    <property type="entry name" value="SOLUTE CARRIER FAMILY 17"/>
    <property type="match status" value="1"/>
</dbReference>
<feature type="transmembrane region" description="Helical" evidence="5">
    <location>
        <begin position="405"/>
        <end position="426"/>
    </location>
</feature>
<dbReference type="Gene3D" id="1.20.1250.20">
    <property type="entry name" value="MFS general substrate transporter like domains"/>
    <property type="match status" value="2"/>
</dbReference>
<dbReference type="InterPro" id="IPR011701">
    <property type="entry name" value="MFS"/>
</dbReference>
<comment type="subcellular location">
    <subcellularLocation>
        <location evidence="1">Membrane</location>
        <topology evidence="1">Multi-pass membrane protein</topology>
    </subcellularLocation>
</comment>
<evidence type="ECO:0000256" key="1">
    <source>
        <dbReference type="ARBA" id="ARBA00004141"/>
    </source>
</evidence>
<comment type="caution">
    <text evidence="7">The sequence shown here is derived from an EMBL/GenBank/DDBJ whole genome shotgun (WGS) entry which is preliminary data.</text>
</comment>
<keyword evidence="2 5" id="KW-0812">Transmembrane</keyword>
<evidence type="ECO:0000259" key="6">
    <source>
        <dbReference type="PROSITE" id="PS50850"/>
    </source>
</evidence>
<dbReference type="Proteomes" id="UP000570514">
    <property type="component" value="Unassembled WGS sequence"/>
</dbReference>
<protein>
    <submittedName>
        <fullName evidence="7">ACS family hexuronate transporter-like MFS transporter</fullName>
    </submittedName>
</protein>
<dbReference type="InterPro" id="IPR020846">
    <property type="entry name" value="MFS_dom"/>
</dbReference>
<feature type="transmembrane region" description="Helical" evidence="5">
    <location>
        <begin position="373"/>
        <end position="393"/>
    </location>
</feature>
<proteinExistence type="predicted"/>
<name>A0A846MVX2_9PROT</name>
<feature type="transmembrane region" description="Helical" evidence="5">
    <location>
        <begin position="95"/>
        <end position="120"/>
    </location>
</feature>
<evidence type="ECO:0000256" key="3">
    <source>
        <dbReference type="ARBA" id="ARBA00022989"/>
    </source>
</evidence>
<feature type="transmembrane region" description="Helical" evidence="5">
    <location>
        <begin position="244"/>
        <end position="264"/>
    </location>
</feature>
<dbReference type="AlphaFoldDB" id="A0A846MVX2"/>
<feature type="transmembrane region" description="Helical" evidence="5">
    <location>
        <begin position="276"/>
        <end position="296"/>
    </location>
</feature>
<keyword evidence="8" id="KW-1185">Reference proteome</keyword>
<feature type="transmembrane region" description="Helical" evidence="5">
    <location>
        <begin position="25"/>
        <end position="43"/>
    </location>
</feature>
<feature type="transmembrane region" description="Helical" evidence="5">
    <location>
        <begin position="180"/>
        <end position="204"/>
    </location>
</feature>
<evidence type="ECO:0000313" key="7">
    <source>
        <dbReference type="EMBL" id="NIK87526.1"/>
    </source>
</evidence>
<organism evidence="7 8">
    <name type="scientific">Rhizomicrobium palustre</name>
    <dbReference type="NCBI Taxonomy" id="189966"/>
    <lineage>
        <taxon>Bacteria</taxon>
        <taxon>Pseudomonadati</taxon>
        <taxon>Pseudomonadota</taxon>
        <taxon>Alphaproteobacteria</taxon>
        <taxon>Micropepsales</taxon>
        <taxon>Micropepsaceae</taxon>
        <taxon>Rhizomicrobium</taxon>
    </lineage>
</organism>
<feature type="transmembrane region" description="Helical" evidence="5">
    <location>
        <begin position="317"/>
        <end position="336"/>
    </location>
</feature>